<dbReference type="KEGG" id="scd:Spica_0830"/>
<dbReference type="HOGENOM" id="CLU_037628_6_1_12"/>
<evidence type="ECO:0000256" key="3">
    <source>
        <dbReference type="ARBA" id="ARBA00023163"/>
    </source>
</evidence>
<evidence type="ECO:0000259" key="4">
    <source>
        <dbReference type="PROSITE" id="PS50932"/>
    </source>
</evidence>
<reference evidence="6" key="1">
    <citation type="journal article" date="2013" name="Stand. Genomic Sci.">
        <title>Genome sequence of the thermophilic fresh-water bacterium Spirochaeta caldaria type strain (H1(T)), reclassification of Spirochaeta caldaria, Spirochaeta stenostrepta, and Spirochaeta zuelzerae in the genus Treponema as Treponema caldaria comb. nov., Treponema stenostrepta comb. nov., and Treponema zuelzerae comb. nov., and emendation of the genus Treponema.</title>
        <authorList>
            <person name="Abt B."/>
            <person name="Goker M."/>
            <person name="Scheuner C."/>
            <person name="Han C."/>
            <person name="Lu M."/>
            <person name="Misra M."/>
            <person name="Lapidus A."/>
            <person name="Nolan M."/>
            <person name="Lucas S."/>
            <person name="Hammon N."/>
            <person name="Deshpande S."/>
            <person name="Cheng J.F."/>
            <person name="Tapia R."/>
            <person name="Goodwin L.A."/>
            <person name="Pitluck S."/>
            <person name="Liolios K."/>
            <person name="Pagani I."/>
            <person name="Ivanova N."/>
            <person name="Mavromatis K."/>
            <person name="Mikhailova N."/>
            <person name="Huntemann M."/>
            <person name="Pati A."/>
            <person name="Chen A."/>
            <person name="Palaniappan K."/>
            <person name="Land M."/>
            <person name="Hauser L."/>
            <person name="Jeffries C.D."/>
            <person name="Rohde M."/>
            <person name="Spring S."/>
            <person name="Gronow S."/>
            <person name="Detter J.C."/>
            <person name="Bristow J."/>
            <person name="Eisen J.A."/>
            <person name="Markowitz V."/>
            <person name="Hugenholtz P."/>
            <person name="Kyrpides N.C."/>
            <person name="Woyke T."/>
            <person name="Klenk H.P."/>
        </authorList>
    </citation>
    <scope>NUCLEOTIDE SEQUENCE</scope>
    <source>
        <strain evidence="6">ATCC 51460 / DSM 7334 / H1</strain>
    </source>
</reference>
<dbReference type="SUPFAM" id="SSF47413">
    <property type="entry name" value="lambda repressor-like DNA-binding domains"/>
    <property type="match status" value="1"/>
</dbReference>
<keyword evidence="3" id="KW-0804">Transcription</keyword>
<protein>
    <submittedName>
        <fullName evidence="5">Transcriptional regulator, LacI family</fullName>
    </submittedName>
</protein>
<dbReference type="Pfam" id="PF13377">
    <property type="entry name" value="Peripla_BP_3"/>
    <property type="match status" value="1"/>
</dbReference>
<dbReference type="Pfam" id="PF00356">
    <property type="entry name" value="LacI"/>
    <property type="match status" value="1"/>
</dbReference>
<dbReference type="AlphaFoldDB" id="F8F0C0"/>
<dbReference type="SMART" id="SM00354">
    <property type="entry name" value="HTH_LACI"/>
    <property type="match status" value="1"/>
</dbReference>
<dbReference type="PANTHER" id="PTHR30146">
    <property type="entry name" value="LACI-RELATED TRANSCRIPTIONAL REPRESSOR"/>
    <property type="match status" value="1"/>
</dbReference>
<dbReference type="STRING" id="744872.Spica_0830"/>
<evidence type="ECO:0000256" key="2">
    <source>
        <dbReference type="ARBA" id="ARBA00023125"/>
    </source>
</evidence>
<evidence type="ECO:0000313" key="6">
    <source>
        <dbReference type="Proteomes" id="UP000000503"/>
    </source>
</evidence>
<organism evidence="5 6">
    <name type="scientific">Gracilinema caldarium (strain ATCC 51460 / DSM 7334 / H1)</name>
    <name type="common">Treponema caldarium</name>
    <dbReference type="NCBI Taxonomy" id="744872"/>
    <lineage>
        <taxon>Bacteria</taxon>
        <taxon>Pseudomonadati</taxon>
        <taxon>Spirochaetota</taxon>
        <taxon>Spirochaetia</taxon>
        <taxon>Spirochaetales</taxon>
        <taxon>Breznakiellaceae</taxon>
        <taxon>Gracilinema</taxon>
    </lineage>
</organism>
<dbReference type="GO" id="GO:0000976">
    <property type="term" value="F:transcription cis-regulatory region binding"/>
    <property type="evidence" value="ECO:0007669"/>
    <property type="project" value="TreeGrafter"/>
</dbReference>
<dbReference type="Gene3D" id="1.10.260.40">
    <property type="entry name" value="lambda repressor-like DNA-binding domains"/>
    <property type="match status" value="1"/>
</dbReference>
<dbReference type="RefSeq" id="WP_013968295.1">
    <property type="nucleotide sequence ID" value="NC_015732.1"/>
</dbReference>
<feature type="domain" description="HTH lacI-type" evidence="4">
    <location>
        <begin position="6"/>
        <end position="62"/>
    </location>
</feature>
<accession>F8F0C0</accession>
<keyword evidence="6" id="KW-1185">Reference proteome</keyword>
<keyword evidence="2" id="KW-0238">DNA-binding</keyword>
<evidence type="ECO:0000313" key="5">
    <source>
        <dbReference type="EMBL" id="AEJ18984.1"/>
    </source>
</evidence>
<dbReference type="GO" id="GO:0003700">
    <property type="term" value="F:DNA-binding transcription factor activity"/>
    <property type="evidence" value="ECO:0007669"/>
    <property type="project" value="TreeGrafter"/>
</dbReference>
<dbReference type="InterPro" id="IPR046335">
    <property type="entry name" value="LacI/GalR-like_sensor"/>
</dbReference>
<dbReference type="InterPro" id="IPR028082">
    <property type="entry name" value="Peripla_BP_I"/>
</dbReference>
<dbReference type="EMBL" id="CP002868">
    <property type="protein sequence ID" value="AEJ18984.1"/>
    <property type="molecule type" value="Genomic_DNA"/>
</dbReference>
<dbReference type="InterPro" id="IPR000843">
    <property type="entry name" value="HTH_LacI"/>
</dbReference>
<dbReference type="OrthoDB" id="305766at2"/>
<name>F8F0C0_GRAC1</name>
<evidence type="ECO:0000256" key="1">
    <source>
        <dbReference type="ARBA" id="ARBA00023015"/>
    </source>
</evidence>
<gene>
    <name evidence="5" type="ordered locus">Spica_0830</name>
</gene>
<dbReference type="PANTHER" id="PTHR30146:SF109">
    <property type="entry name" value="HTH-TYPE TRANSCRIPTIONAL REGULATOR GALS"/>
    <property type="match status" value="1"/>
</dbReference>
<sequence length="357" mass="39018">MKKRMVSASDVAKLAGVSRTTVSFILNNTPGKHISEATRQRVLQAATALEYVPDEDAVSVARRTHFTIGFFISHSSSIFTDAYIIRLIDGMALVFNKHRCRLVLQPLRQSQTNYVELVRSQSLDGVILINTHTNDPGIFELEQAGIPLVVIGSVEGLHIPQVDIDNTAAAREMAEHLISLGHSRIAMIVHAPVSYYAAAHRLAGYTAALNAAGLQVRQEYIKIADFTEASGYRAMRELLDVKERPTAVFAGNDVVAYGAMQAIQDTGLSIPDDISLAGFDDDYLSRYLNPPLTTVTQPAAGLGEAAARLVLKQIFSPSPKTNMTELNTSDASNIHRIILPTVLALRESCRSLQHEQQ</sequence>
<proteinExistence type="predicted"/>
<dbReference type="SUPFAM" id="SSF53822">
    <property type="entry name" value="Periplasmic binding protein-like I"/>
    <property type="match status" value="1"/>
</dbReference>
<dbReference type="CDD" id="cd01392">
    <property type="entry name" value="HTH_LacI"/>
    <property type="match status" value="1"/>
</dbReference>
<dbReference type="eggNOG" id="COG1609">
    <property type="taxonomic scope" value="Bacteria"/>
</dbReference>
<dbReference type="PROSITE" id="PS50932">
    <property type="entry name" value="HTH_LACI_2"/>
    <property type="match status" value="1"/>
</dbReference>
<dbReference type="Gene3D" id="3.40.50.2300">
    <property type="match status" value="2"/>
</dbReference>
<dbReference type="Proteomes" id="UP000000503">
    <property type="component" value="Chromosome"/>
</dbReference>
<dbReference type="InterPro" id="IPR010982">
    <property type="entry name" value="Lambda_DNA-bd_dom_sf"/>
</dbReference>
<dbReference type="CDD" id="cd06267">
    <property type="entry name" value="PBP1_LacI_sugar_binding-like"/>
    <property type="match status" value="1"/>
</dbReference>
<keyword evidence="1" id="KW-0805">Transcription regulation</keyword>